<dbReference type="PANTHER" id="PTHR11803:SF39">
    <property type="entry name" value="2-IMINOBUTANOATE_2-IMINOPROPANOATE DEAMINASE"/>
    <property type="match status" value="1"/>
</dbReference>
<dbReference type="InterPro" id="IPR035959">
    <property type="entry name" value="RutC-like_sf"/>
</dbReference>
<organism evidence="2 3">
    <name type="scientific">Rhynocoris fuscipes</name>
    <dbReference type="NCBI Taxonomy" id="488301"/>
    <lineage>
        <taxon>Eukaryota</taxon>
        <taxon>Metazoa</taxon>
        <taxon>Ecdysozoa</taxon>
        <taxon>Arthropoda</taxon>
        <taxon>Hexapoda</taxon>
        <taxon>Insecta</taxon>
        <taxon>Pterygota</taxon>
        <taxon>Neoptera</taxon>
        <taxon>Paraneoptera</taxon>
        <taxon>Hemiptera</taxon>
        <taxon>Heteroptera</taxon>
        <taxon>Panheteroptera</taxon>
        <taxon>Cimicomorpha</taxon>
        <taxon>Reduviidae</taxon>
        <taxon>Harpactorinae</taxon>
        <taxon>Harpactorini</taxon>
        <taxon>Rhynocoris</taxon>
    </lineage>
</organism>
<dbReference type="NCBIfam" id="TIGR00004">
    <property type="entry name" value="Rid family detoxifying hydrolase"/>
    <property type="match status" value="1"/>
</dbReference>
<dbReference type="InterPro" id="IPR019897">
    <property type="entry name" value="RidA_CS"/>
</dbReference>
<dbReference type="Pfam" id="PF01042">
    <property type="entry name" value="Ribonuc_L-PSP"/>
    <property type="match status" value="1"/>
</dbReference>
<dbReference type="SUPFAM" id="SSF55298">
    <property type="entry name" value="YjgF-like"/>
    <property type="match status" value="1"/>
</dbReference>
<dbReference type="Gene3D" id="3.30.1330.40">
    <property type="entry name" value="RutC-like"/>
    <property type="match status" value="1"/>
</dbReference>
<dbReference type="PANTHER" id="PTHR11803">
    <property type="entry name" value="2-IMINOBUTANOATE/2-IMINOPROPANOATE DEAMINASE RIDA"/>
    <property type="match status" value="1"/>
</dbReference>
<dbReference type="Proteomes" id="UP001461498">
    <property type="component" value="Unassembled WGS sequence"/>
</dbReference>
<dbReference type="FunFam" id="3.30.1330.40:FF:000001">
    <property type="entry name" value="L-PSP family endoribonuclease"/>
    <property type="match status" value="1"/>
</dbReference>
<evidence type="ECO:0000256" key="1">
    <source>
        <dbReference type="ARBA" id="ARBA00010552"/>
    </source>
</evidence>
<dbReference type="InterPro" id="IPR006175">
    <property type="entry name" value="YjgF/YER057c/UK114"/>
</dbReference>
<name>A0AAW1CW96_9HEMI</name>
<gene>
    <name evidence="2" type="ORF">O3M35_011440</name>
</gene>
<dbReference type="CDD" id="cd00448">
    <property type="entry name" value="YjgF_YER057c_UK114_family"/>
    <property type="match status" value="1"/>
</dbReference>
<comment type="caution">
    <text evidence="2">The sequence shown here is derived from an EMBL/GenBank/DDBJ whole genome shotgun (WGS) entry which is preliminary data.</text>
</comment>
<dbReference type="GO" id="GO:0005739">
    <property type="term" value="C:mitochondrion"/>
    <property type="evidence" value="ECO:0007669"/>
    <property type="project" value="TreeGrafter"/>
</dbReference>
<protein>
    <submittedName>
        <fullName evidence="2">Uncharacterized protein</fullName>
    </submittedName>
</protein>
<evidence type="ECO:0000313" key="3">
    <source>
        <dbReference type="Proteomes" id="UP001461498"/>
    </source>
</evidence>
<keyword evidence="3" id="KW-1185">Reference proteome</keyword>
<comment type="similarity">
    <text evidence="1">Belongs to the RutC family.</text>
</comment>
<dbReference type="AlphaFoldDB" id="A0AAW1CW96"/>
<sequence>MASIIRRIISSANAPKPVGPYSQAVQAGETLYVSGCLGLDKDSMKLVPGGAASETKKAIENLQEILKAGNSSLNNVVKTTVFLDDMNDFNSVNEVYKSFFKEPYPARSCFQVAKLPLGAKVEIEVVAISGKLETK</sequence>
<proteinExistence type="inferred from homology"/>
<dbReference type="EMBL" id="JAPXFL010000008">
    <property type="protein sequence ID" value="KAK9502726.1"/>
    <property type="molecule type" value="Genomic_DNA"/>
</dbReference>
<reference evidence="2 3" key="1">
    <citation type="submission" date="2022-12" db="EMBL/GenBank/DDBJ databases">
        <title>Chromosome-level genome assembly of true bugs.</title>
        <authorList>
            <person name="Ma L."/>
            <person name="Li H."/>
        </authorList>
    </citation>
    <scope>NUCLEOTIDE SEQUENCE [LARGE SCALE GENOMIC DNA]</scope>
    <source>
        <strain evidence="2">Lab_2022b</strain>
    </source>
</reference>
<evidence type="ECO:0000313" key="2">
    <source>
        <dbReference type="EMBL" id="KAK9502726.1"/>
    </source>
</evidence>
<dbReference type="GO" id="GO:0005829">
    <property type="term" value="C:cytosol"/>
    <property type="evidence" value="ECO:0007669"/>
    <property type="project" value="TreeGrafter"/>
</dbReference>
<dbReference type="PROSITE" id="PS01094">
    <property type="entry name" value="UPF0076"/>
    <property type="match status" value="1"/>
</dbReference>
<dbReference type="InterPro" id="IPR006056">
    <property type="entry name" value="RidA"/>
</dbReference>
<accession>A0AAW1CW96</accession>
<dbReference type="GO" id="GO:0019239">
    <property type="term" value="F:deaminase activity"/>
    <property type="evidence" value="ECO:0007669"/>
    <property type="project" value="TreeGrafter"/>
</dbReference>